<accession>A0A1C6U080</accession>
<feature type="chain" id="PRO_5038410781" evidence="2">
    <location>
        <begin position="19"/>
        <end position="414"/>
    </location>
</feature>
<proteinExistence type="predicted"/>
<feature type="compositionally biased region" description="Low complexity" evidence="1">
    <location>
        <begin position="395"/>
        <end position="414"/>
    </location>
</feature>
<evidence type="ECO:0000256" key="1">
    <source>
        <dbReference type="SAM" id="MobiDB-lite"/>
    </source>
</evidence>
<protein>
    <submittedName>
        <fullName evidence="3">Uncharacterized protein</fullName>
    </submittedName>
</protein>
<feature type="signal peptide" evidence="2">
    <location>
        <begin position="1"/>
        <end position="18"/>
    </location>
</feature>
<dbReference type="Proteomes" id="UP000199001">
    <property type="component" value="Unassembled WGS sequence"/>
</dbReference>
<dbReference type="OrthoDB" id="624688at2"/>
<dbReference type="STRING" id="47855.GA0070606_1158"/>
<gene>
    <name evidence="3" type="ORF">GA0070606_1158</name>
</gene>
<feature type="region of interest" description="Disordered" evidence="1">
    <location>
        <begin position="387"/>
        <end position="414"/>
    </location>
</feature>
<reference evidence="4" key="1">
    <citation type="submission" date="2016-06" db="EMBL/GenBank/DDBJ databases">
        <authorList>
            <person name="Varghese N."/>
            <person name="Submissions Spin"/>
        </authorList>
    </citation>
    <scope>NUCLEOTIDE SEQUENCE [LARGE SCALE GENOMIC DNA]</scope>
    <source>
        <strain evidence="4">DSM 43903</strain>
    </source>
</reference>
<dbReference type="RefSeq" id="WP_091095717.1">
    <property type="nucleotide sequence ID" value="NZ_FMHZ01000002.1"/>
</dbReference>
<keyword evidence="2" id="KW-0732">Signal</keyword>
<evidence type="ECO:0000313" key="4">
    <source>
        <dbReference type="Proteomes" id="UP000199001"/>
    </source>
</evidence>
<keyword evidence="4" id="KW-1185">Reference proteome</keyword>
<dbReference type="EMBL" id="FMHZ01000002">
    <property type="protein sequence ID" value="SCL47490.1"/>
    <property type="molecule type" value="Genomic_DNA"/>
</dbReference>
<evidence type="ECO:0000256" key="2">
    <source>
        <dbReference type="SAM" id="SignalP"/>
    </source>
</evidence>
<organism evidence="3 4">
    <name type="scientific">Micromonospora citrea</name>
    <dbReference type="NCBI Taxonomy" id="47855"/>
    <lineage>
        <taxon>Bacteria</taxon>
        <taxon>Bacillati</taxon>
        <taxon>Actinomycetota</taxon>
        <taxon>Actinomycetes</taxon>
        <taxon>Micromonosporales</taxon>
        <taxon>Micromonosporaceae</taxon>
        <taxon>Micromonospora</taxon>
    </lineage>
</organism>
<name>A0A1C6U080_9ACTN</name>
<evidence type="ECO:0000313" key="3">
    <source>
        <dbReference type="EMBL" id="SCL47490.1"/>
    </source>
</evidence>
<dbReference type="AlphaFoldDB" id="A0A1C6U080"/>
<sequence length="414" mass="43772">MRRTLAATAVALTIPVLAGAVAPPAATAGPMVIPDRGPAFGTSRPAVAPADMPATVYGGAWRSGHVQGVAVDWSRGHVYWSFTNVLVKTDLDGRVVGTVTGLTGHLGDLDLNPEDGRVYGSLEYKAERAFYIAIFDVTQITRVGMDAETDGVMTTVHLQEVVDDFTADLDGDGVFDGDTAQTADHRYGASGIDGVSFGPALGTTGGRNVLMVAYGIYPNTTRTDNDHQVLLAYDVRRWSLLARPLSQAAPHRSGPGKPYAKVFVRTGNTTYGVQNLEYDRHTRRWLMAVYRGSKPEFPNWTLYAIDGTVAPRTGVITGQPDGATGWTVPLAAAGLTDPGTGIRGWEGPGSFGLEALGDGRFYVVTSGTTTVDGERRQTGTALLRRWTGTTPDPFAAPVPAVAGRRGPARPASAG</sequence>